<proteinExistence type="predicted"/>
<dbReference type="SUPFAM" id="SSF57783">
    <property type="entry name" value="Zinc beta-ribbon"/>
    <property type="match status" value="1"/>
</dbReference>
<gene>
    <name evidence="6" type="ORF">H6G81_23560</name>
</gene>
<dbReference type="Pfam" id="PF01807">
    <property type="entry name" value="Zn_ribbon_DnaG"/>
    <property type="match status" value="1"/>
</dbReference>
<feature type="compositionally biased region" description="Polar residues" evidence="4">
    <location>
        <begin position="387"/>
        <end position="398"/>
    </location>
</feature>
<keyword evidence="3" id="KW-0862">Zinc</keyword>
<reference evidence="6 7" key="1">
    <citation type="journal article" date="2020" name="ISME J.">
        <title>Comparative genomics reveals insights into cyanobacterial evolution and habitat adaptation.</title>
        <authorList>
            <person name="Chen M.Y."/>
            <person name="Teng W.K."/>
            <person name="Zhao L."/>
            <person name="Hu C.X."/>
            <person name="Zhou Y.K."/>
            <person name="Han B.P."/>
            <person name="Song L.R."/>
            <person name="Shu W.S."/>
        </authorList>
    </citation>
    <scope>NUCLEOTIDE SEQUENCE [LARGE SCALE GENOMIC DNA]</scope>
    <source>
        <strain evidence="6 7">FACHB-248</strain>
    </source>
</reference>
<feature type="compositionally biased region" description="Low complexity" evidence="4">
    <location>
        <begin position="1018"/>
        <end position="1027"/>
    </location>
</feature>
<dbReference type="EMBL" id="JACJTA010000063">
    <property type="protein sequence ID" value="MBD2607421.1"/>
    <property type="molecule type" value="Genomic_DNA"/>
</dbReference>
<keyword evidence="7" id="KW-1185">Reference proteome</keyword>
<accession>A0ABR8GV97</accession>
<evidence type="ECO:0000256" key="4">
    <source>
        <dbReference type="SAM" id="MobiDB-lite"/>
    </source>
</evidence>
<evidence type="ECO:0000256" key="2">
    <source>
        <dbReference type="ARBA" id="ARBA00022771"/>
    </source>
</evidence>
<dbReference type="Gene3D" id="3.90.580.10">
    <property type="entry name" value="Zinc finger, CHC2-type domain"/>
    <property type="match status" value="1"/>
</dbReference>
<feature type="domain" description="Zinc finger CHC2-type" evidence="5">
    <location>
        <begin position="307"/>
        <end position="370"/>
    </location>
</feature>
<evidence type="ECO:0000256" key="3">
    <source>
        <dbReference type="ARBA" id="ARBA00022833"/>
    </source>
</evidence>
<comment type="caution">
    <text evidence="6">The sequence shown here is derived from an EMBL/GenBank/DDBJ whole genome shotgun (WGS) entry which is preliminary data.</text>
</comment>
<protein>
    <recommendedName>
        <fullName evidence="5">Zinc finger CHC2-type domain-containing protein</fullName>
    </recommendedName>
</protein>
<dbReference type="RefSeq" id="WP_029630585.1">
    <property type="nucleotide sequence ID" value="NZ_JACJTA010000063.1"/>
</dbReference>
<feature type="region of interest" description="Disordered" evidence="4">
    <location>
        <begin position="1017"/>
        <end position="1042"/>
    </location>
</feature>
<keyword evidence="2" id="KW-0863">Zinc-finger</keyword>
<organism evidence="6 7">
    <name type="scientific">Scytonema hofmannii FACHB-248</name>
    <dbReference type="NCBI Taxonomy" id="1842502"/>
    <lineage>
        <taxon>Bacteria</taxon>
        <taxon>Bacillati</taxon>
        <taxon>Cyanobacteriota</taxon>
        <taxon>Cyanophyceae</taxon>
        <taxon>Nostocales</taxon>
        <taxon>Scytonemataceae</taxon>
        <taxon>Scytonema</taxon>
    </lineage>
</organism>
<dbReference type="InterPro" id="IPR002694">
    <property type="entry name" value="Znf_CHC2"/>
</dbReference>
<dbReference type="PANTHER" id="PTHR30313">
    <property type="entry name" value="DNA PRIMASE"/>
    <property type="match status" value="1"/>
</dbReference>
<dbReference type="InterPro" id="IPR036977">
    <property type="entry name" value="DNA_primase_Znf_CHC2"/>
</dbReference>
<keyword evidence="1" id="KW-0479">Metal-binding</keyword>
<evidence type="ECO:0000256" key="1">
    <source>
        <dbReference type="ARBA" id="ARBA00022723"/>
    </source>
</evidence>
<evidence type="ECO:0000259" key="5">
    <source>
        <dbReference type="SMART" id="SM00400"/>
    </source>
</evidence>
<sequence>MKEAQNNQKNLSNNQNVVSHQNKIVVERLKTDRAQALAHLEALGYMLGDNIYMRAFFPSDDPRSVEDKGRKANNLDFKQVEQWQREGRGIYFVVNGCGHRNSDVKFCRAIFIEHDNLDKELQRNLWQQLGLPEPSIQVDTGGKSIHSYWVFSLPIPVEDWKQLQTDLLEFADGDRVIKNPSRVMRLAGAWHIKADGTVNQSQIISNSGKRYGYEELREIVPLTLVLPVSTPDATKVQPDATKVQPDATKVQPDATKIQPDATKVQPGTTNSNKPDLKDFLEREIYPRLAAEQFYGEYAQLTKRGEEFRGVCPIHSGADNPTSFSVNPTSLQFHCYSCGAGGNPVQFLWLLGGRQGSPRGKDFIDVVQQLAEKAGVPMPNPNNKNPNTQLEDNNDTSQNMRRSAWSAPVSWEGEIGYWVKGKSKEENEDLMWQPKCNFDFVIEREIQDSRGGGFVVQAKLACSPSQHRIIIRSEDCYSPENFVKAIKRGLGRNVTCNLSKNELGALLAVRQSEYEQARGGKVYKAIDRYGQQEDGTWVFENVQYTKNGEVTDESKTGWVFTPELGEEDSIPCPKPAPPNPEALKKLIDAARVVFGPQNIHQFLLVVGWVVAGVQFQLIYNTEGAFPEINPYGDPGTGKTLAAEAALSLIGTNWASDGIISRTSLSAIYEHLKSTGSLPFIWDDPPRTEEVDEFAKVIYNLKPRIVRGNRQVPHSPIGYTSNHLIGGDQDATYTRIVRIPFVLDGNTAGVPALKAAQKTASGALPELIKLGYPKEKIAQVELELLPLLELAHHRVAWNLAIVTYYADAIAQMVGATENCLQWVKNNLCPVENDSDNNGNSLQDFITKVQALQTEDKVGSWNMRVNDSYVALYAESVWTAVDKTFHPATYNKKSLKAMVEKAGGKVDQIITFDASRDEVLAYNRALMTTGVDTDGNPIQPNRPRTVRKKAWLLPLNLFNLGATTSTTATEVQPEAVAVENPYVESNLDDFDSTATTTTNFLNEKKKEKEDAQGDIAIDEIQSSVGSQKSSSRQKHGCSGCSTPTQ</sequence>
<dbReference type="Proteomes" id="UP000660380">
    <property type="component" value="Unassembled WGS sequence"/>
</dbReference>
<dbReference type="InterPro" id="IPR050219">
    <property type="entry name" value="DnaG_primase"/>
</dbReference>
<dbReference type="PANTHER" id="PTHR30313:SF2">
    <property type="entry name" value="DNA PRIMASE"/>
    <property type="match status" value="1"/>
</dbReference>
<dbReference type="SMART" id="SM00400">
    <property type="entry name" value="ZnF_CHCC"/>
    <property type="match status" value="1"/>
</dbReference>
<evidence type="ECO:0000313" key="6">
    <source>
        <dbReference type="EMBL" id="MBD2607421.1"/>
    </source>
</evidence>
<feature type="region of interest" description="Disordered" evidence="4">
    <location>
        <begin position="374"/>
        <end position="398"/>
    </location>
</feature>
<evidence type="ECO:0000313" key="7">
    <source>
        <dbReference type="Proteomes" id="UP000660380"/>
    </source>
</evidence>
<name>A0ABR8GV97_9CYAN</name>